<organism evidence="1">
    <name type="scientific">Anguilla anguilla</name>
    <name type="common">European freshwater eel</name>
    <name type="synonym">Muraena anguilla</name>
    <dbReference type="NCBI Taxonomy" id="7936"/>
    <lineage>
        <taxon>Eukaryota</taxon>
        <taxon>Metazoa</taxon>
        <taxon>Chordata</taxon>
        <taxon>Craniata</taxon>
        <taxon>Vertebrata</taxon>
        <taxon>Euteleostomi</taxon>
        <taxon>Actinopterygii</taxon>
        <taxon>Neopterygii</taxon>
        <taxon>Teleostei</taxon>
        <taxon>Anguilliformes</taxon>
        <taxon>Anguillidae</taxon>
        <taxon>Anguilla</taxon>
    </lineage>
</organism>
<dbReference type="EMBL" id="GBXM01036373">
    <property type="protein sequence ID" value="JAH72204.1"/>
    <property type="molecule type" value="Transcribed_RNA"/>
</dbReference>
<dbReference type="AlphaFoldDB" id="A0A0E9V234"/>
<evidence type="ECO:0000313" key="1">
    <source>
        <dbReference type="EMBL" id="JAH72204.1"/>
    </source>
</evidence>
<proteinExistence type="predicted"/>
<reference evidence="1" key="1">
    <citation type="submission" date="2014-11" db="EMBL/GenBank/DDBJ databases">
        <authorList>
            <person name="Amaro Gonzalez C."/>
        </authorList>
    </citation>
    <scope>NUCLEOTIDE SEQUENCE</scope>
</reference>
<sequence>MLLFLKRKPCNNDIICFLVFCCNYFFKD</sequence>
<accession>A0A0E9V234</accession>
<reference evidence="1" key="2">
    <citation type="journal article" date="2015" name="Fish Shellfish Immunol.">
        <title>Early steps in the European eel (Anguilla anguilla)-Vibrio vulnificus interaction in the gills: Role of the RtxA13 toxin.</title>
        <authorList>
            <person name="Callol A."/>
            <person name="Pajuelo D."/>
            <person name="Ebbesson L."/>
            <person name="Teles M."/>
            <person name="MacKenzie S."/>
            <person name="Amaro C."/>
        </authorList>
    </citation>
    <scope>NUCLEOTIDE SEQUENCE</scope>
</reference>
<name>A0A0E9V234_ANGAN</name>
<protein>
    <submittedName>
        <fullName evidence="1">Uncharacterized protein</fullName>
    </submittedName>
</protein>